<evidence type="ECO:0000313" key="9">
    <source>
        <dbReference type="EMBL" id="RNJ56024.1"/>
    </source>
</evidence>
<dbReference type="InterPro" id="IPR050493">
    <property type="entry name" value="FAD-dep_Monooxygenase_BioMet"/>
</dbReference>
<reference evidence="9 10" key="1">
    <citation type="submission" date="2018-10" db="EMBL/GenBank/DDBJ databases">
        <title>Genome sequence of Verticillium nonalfalfae VnAa140.</title>
        <authorList>
            <person name="Stajich J.E."/>
            <person name="Kasson M.T."/>
        </authorList>
    </citation>
    <scope>NUCLEOTIDE SEQUENCE [LARGE SCALE GENOMIC DNA]</scope>
    <source>
        <strain evidence="9 10">VnAa140</strain>
    </source>
</reference>
<accession>A0A3M9Y6V3</accession>
<dbReference type="PRINTS" id="PR00420">
    <property type="entry name" value="RNGMNOXGNASE"/>
</dbReference>
<keyword evidence="7" id="KW-0812">Transmembrane</keyword>
<keyword evidence="4" id="KW-0274">FAD</keyword>
<keyword evidence="10" id="KW-1185">Reference proteome</keyword>
<comment type="caution">
    <text evidence="9">The sequence shown here is derived from an EMBL/GenBank/DDBJ whole genome shotgun (WGS) entry which is preliminary data.</text>
</comment>
<keyword evidence="7" id="KW-0472">Membrane</keyword>
<evidence type="ECO:0000313" key="10">
    <source>
        <dbReference type="Proteomes" id="UP000267145"/>
    </source>
</evidence>
<dbReference type="SUPFAM" id="SSF51905">
    <property type="entry name" value="FAD/NAD(P)-binding domain"/>
    <property type="match status" value="1"/>
</dbReference>
<dbReference type="Pfam" id="PF01494">
    <property type="entry name" value="FAD_binding_3"/>
    <property type="match status" value="1"/>
</dbReference>
<dbReference type="STRING" id="1051616.A0A3M9Y6V3"/>
<name>A0A3M9Y6V3_9PEZI</name>
<keyword evidence="5" id="KW-0560">Oxidoreductase</keyword>
<feature type="transmembrane region" description="Helical" evidence="7">
    <location>
        <begin position="7"/>
        <end position="25"/>
    </location>
</feature>
<dbReference type="Gene3D" id="3.50.50.60">
    <property type="entry name" value="FAD/NAD(P)-binding domain"/>
    <property type="match status" value="1"/>
</dbReference>
<evidence type="ECO:0000256" key="7">
    <source>
        <dbReference type="SAM" id="Phobius"/>
    </source>
</evidence>
<dbReference type="GO" id="GO:0071949">
    <property type="term" value="F:FAD binding"/>
    <property type="evidence" value="ECO:0007669"/>
    <property type="project" value="InterPro"/>
</dbReference>
<keyword evidence="3" id="KW-0285">Flavoprotein</keyword>
<evidence type="ECO:0000256" key="2">
    <source>
        <dbReference type="ARBA" id="ARBA00007992"/>
    </source>
</evidence>
<dbReference type="Proteomes" id="UP000267145">
    <property type="component" value="Unassembled WGS sequence"/>
</dbReference>
<feature type="domain" description="FAD-binding" evidence="8">
    <location>
        <begin position="8"/>
        <end position="175"/>
    </location>
</feature>
<keyword evidence="6" id="KW-0503">Monooxygenase</keyword>
<dbReference type="PANTHER" id="PTHR13789:SF318">
    <property type="entry name" value="GERANYLGERANYL DIPHOSPHATE REDUCTASE"/>
    <property type="match status" value="1"/>
</dbReference>
<dbReference type="PANTHER" id="PTHR13789">
    <property type="entry name" value="MONOOXYGENASE"/>
    <property type="match status" value="1"/>
</dbReference>
<dbReference type="AlphaFoldDB" id="A0A3M9Y6V3"/>
<evidence type="ECO:0000256" key="1">
    <source>
        <dbReference type="ARBA" id="ARBA00001974"/>
    </source>
</evidence>
<evidence type="ECO:0000256" key="3">
    <source>
        <dbReference type="ARBA" id="ARBA00022630"/>
    </source>
</evidence>
<keyword evidence="7" id="KW-1133">Transmembrane helix</keyword>
<comment type="cofactor">
    <cofactor evidence="1">
        <name>FAD</name>
        <dbReference type="ChEBI" id="CHEBI:57692"/>
    </cofactor>
</comment>
<dbReference type="InterPro" id="IPR002938">
    <property type="entry name" value="FAD-bd"/>
</dbReference>
<dbReference type="RefSeq" id="XP_028494182.1">
    <property type="nucleotide sequence ID" value="XM_028641907.1"/>
</dbReference>
<organism evidence="9 10">
    <name type="scientific">Verticillium nonalfalfae</name>
    <dbReference type="NCBI Taxonomy" id="1051616"/>
    <lineage>
        <taxon>Eukaryota</taxon>
        <taxon>Fungi</taxon>
        <taxon>Dikarya</taxon>
        <taxon>Ascomycota</taxon>
        <taxon>Pezizomycotina</taxon>
        <taxon>Sordariomycetes</taxon>
        <taxon>Hypocreomycetidae</taxon>
        <taxon>Glomerellales</taxon>
        <taxon>Plectosphaerellaceae</taxon>
        <taxon>Verticillium</taxon>
    </lineage>
</organism>
<sequence length="432" mass="47919">MTDQVQLRIAIVGAGIAGLTAAIALQRYVNIDVHVYERATELREIGATIALGPNGLKTLERLGVSDVLDDSIAFRNKSGRPMIYQHYQTNETVSADLHVGKVEDRHRTARFYRPHLQRALLNHIEPGRLHLSKSFSSISRDNSSQGLIVTFTDGTSIATDILLGADGIHSPVRQAFVPTSAARWTGYLTFRSVFPRSHVQHISGLPDEAVHIWGPDRSLFLSPLAQDLFTIVGSQQSDPEAPDAPYKDSLWNSDGSVDTLRDLYKDWSPLARAVIDATPYTKIYPNTAAKELDSWVLGAGRVSLVGDAAHAHGGAFAAGGSLAIDDAWAFAQAVLHVFPETQRICKPVSDEDVARALRLYERTRKEHTDRVQRTVQQRNGALVSLIDQKETDAELRTRMQSRRDLVWIHEHDVERAFLQAVAAETQRETSRL</sequence>
<dbReference type="EMBL" id="RBVV01000065">
    <property type="protein sequence ID" value="RNJ56024.1"/>
    <property type="molecule type" value="Genomic_DNA"/>
</dbReference>
<proteinExistence type="inferred from homology"/>
<comment type="similarity">
    <text evidence="2">Belongs to the paxM FAD-dependent monooxygenase family.</text>
</comment>
<gene>
    <name evidence="9" type="ORF">D7B24_007803</name>
</gene>
<evidence type="ECO:0000259" key="8">
    <source>
        <dbReference type="Pfam" id="PF01494"/>
    </source>
</evidence>
<dbReference type="GO" id="GO:0004497">
    <property type="term" value="F:monooxygenase activity"/>
    <property type="evidence" value="ECO:0007669"/>
    <property type="project" value="UniProtKB-KW"/>
</dbReference>
<protein>
    <recommendedName>
        <fullName evidence="8">FAD-binding domain-containing protein</fullName>
    </recommendedName>
</protein>
<evidence type="ECO:0000256" key="6">
    <source>
        <dbReference type="ARBA" id="ARBA00023033"/>
    </source>
</evidence>
<evidence type="ECO:0000256" key="5">
    <source>
        <dbReference type="ARBA" id="ARBA00023002"/>
    </source>
</evidence>
<dbReference type="InterPro" id="IPR036188">
    <property type="entry name" value="FAD/NAD-bd_sf"/>
</dbReference>
<evidence type="ECO:0000256" key="4">
    <source>
        <dbReference type="ARBA" id="ARBA00022827"/>
    </source>
</evidence>
<dbReference type="GeneID" id="39611492"/>
<dbReference type="SUPFAM" id="SSF54373">
    <property type="entry name" value="FAD-linked reductases, C-terminal domain"/>
    <property type="match status" value="1"/>
</dbReference>